<proteinExistence type="predicted"/>
<protein>
    <recommendedName>
        <fullName evidence="2">WRKY19-like zinc finger domain-containing protein</fullName>
    </recommendedName>
</protein>
<evidence type="ECO:0000313" key="3">
    <source>
        <dbReference type="EMBL" id="TMW55582.1"/>
    </source>
</evidence>
<name>A0A8K1C347_PYTOL</name>
<dbReference type="AlphaFoldDB" id="A0A8K1C347"/>
<comment type="caution">
    <text evidence="3">The sequence shown here is derived from an EMBL/GenBank/DDBJ whole genome shotgun (WGS) entry which is preliminary data.</text>
</comment>
<dbReference type="OrthoDB" id="103388at2759"/>
<dbReference type="PANTHER" id="PTHR31827:SF1">
    <property type="entry name" value="EMB|CAB89363.1"/>
    <property type="match status" value="1"/>
</dbReference>
<dbReference type="InterPro" id="IPR056866">
    <property type="entry name" value="Znf_WRKY19"/>
</dbReference>
<feature type="compositionally biased region" description="Polar residues" evidence="1">
    <location>
        <begin position="190"/>
        <end position="200"/>
    </location>
</feature>
<dbReference type="Pfam" id="PF24906">
    <property type="entry name" value="Zf_WRKY19"/>
    <property type="match status" value="1"/>
</dbReference>
<feature type="region of interest" description="Disordered" evidence="1">
    <location>
        <begin position="188"/>
        <end position="207"/>
    </location>
</feature>
<accession>A0A8K1C347</accession>
<feature type="region of interest" description="Disordered" evidence="1">
    <location>
        <begin position="276"/>
        <end position="298"/>
    </location>
</feature>
<gene>
    <name evidence="3" type="ORF">Poli38472_010464</name>
</gene>
<sequence length="459" mass="47852">MMMYDTSAMTAMTPTLLQHLSVSADDEEMLRQLLSDNDLNEDPLHSHVSLESIGANSPTGDALLEPLEIPKGGTLTGLDSSFKDAFLNIGESPFPSPIPRPSKLFAPITTNHPSPGLLQDPHRTPRNSLFSDALMSILPIPTPSPTASSVTAIQALQSAIWSTSSSDGLQRLNPNSIKHVMMAASSASSQVPPRNMTMSATKPVPPAPLAPPAPSVTARIMLPSPTPAVSIPSPLTPSSSMWIASSLLAPTPTAASTAAVTTPAGSHAQTALELSRKISGKRGKERKTSAKSTPQRQSAAAAAAALAMSLASEAAIKAELDLSPSKGSKGKKCVEAGCTRRAQSNSRCKAHGGGARCQYAGPGGCTRSSQGGGFCRAHGGGKRCEYPGCTRGQQRKGRCYVHGGIRKCQMDGCEKKDRGNGFCISHGGGKRCVVAGCARAVRRGKLCQHHEDLAATHPM</sequence>
<evidence type="ECO:0000256" key="1">
    <source>
        <dbReference type="SAM" id="MobiDB-lite"/>
    </source>
</evidence>
<reference evidence="3" key="1">
    <citation type="submission" date="2019-03" db="EMBL/GenBank/DDBJ databases">
        <title>Long read genome sequence of the mycoparasitic Pythium oligandrum ATCC 38472 isolated from sugarbeet rhizosphere.</title>
        <authorList>
            <person name="Gaulin E."/>
        </authorList>
    </citation>
    <scope>NUCLEOTIDE SEQUENCE</scope>
    <source>
        <strain evidence="3">ATCC 38472_TT</strain>
    </source>
</reference>
<evidence type="ECO:0000313" key="4">
    <source>
        <dbReference type="Proteomes" id="UP000794436"/>
    </source>
</evidence>
<organism evidence="3 4">
    <name type="scientific">Pythium oligandrum</name>
    <name type="common">Mycoparasitic fungus</name>
    <dbReference type="NCBI Taxonomy" id="41045"/>
    <lineage>
        <taxon>Eukaryota</taxon>
        <taxon>Sar</taxon>
        <taxon>Stramenopiles</taxon>
        <taxon>Oomycota</taxon>
        <taxon>Peronosporomycetes</taxon>
        <taxon>Pythiales</taxon>
        <taxon>Pythiaceae</taxon>
        <taxon>Pythium</taxon>
    </lineage>
</organism>
<evidence type="ECO:0000259" key="2">
    <source>
        <dbReference type="Pfam" id="PF24906"/>
    </source>
</evidence>
<keyword evidence="4" id="KW-1185">Reference proteome</keyword>
<dbReference type="EMBL" id="SPLM01000147">
    <property type="protein sequence ID" value="TMW55582.1"/>
    <property type="molecule type" value="Genomic_DNA"/>
</dbReference>
<feature type="domain" description="WRKY19-like zinc finger" evidence="2">
    <location>
        <begin position="406"/>
        <end position="428"/>
    </location>
</feature>
<dbReference type="PANTHER" id="PTHR31827">
    <property type="entry name" value="EMB|CAB89363.1"/>
    <property type="match status" value="1"/>
</dbReference>
<dbReference type="Proteomes" id="UP000794436">
    <property type="component" value="Unassembled WGS sequence"/>
</dbReference>